<reference evidence="7 8" key="1">
    <citation type="submission" date="2015-09" db="EMBL/GenBank/DDBJ databases">
        <title>Draft genome sequence of Thermus scotoductus strain K1 isolated from a geothermal spring in Nagorno-Karabakh, Armenia.</title>
        <authorList>
            <person name="Saghatelyan A."/>
            <person name="Poghosyan L."/>
            <person name="Panosyan H."/>
            <person name="Birkeland N.-K."/>
        </authorList>
    </citation>
    <scope>NUCLEOTIDE SEQUENCE [LARGE SCALE GENOMIC DNA]</scope>
    <source>
        <strain evidence="7 8">K1</strain>
    </source>
</reference>
<feature type="transmembrane region" description="Helical" evidence="5">
    <location>
        <begin position="78"/>
        <end position="98"/>
    </location>
</feature>
<dbReference type="Pfam" id="PF13490">
    <property type="entry name" value="zf-HC2"/>
    <property type="match status" value="1"/>
</dbReference>
<dbReference type="GO" id="GO:0016989">
    <property type="term" value="F:sigma factor antagonist activity"/>
    <property type="evidence" value="ECO:0007669"/>
    <property type="project" value="TreeGrafter"/>
</dbReference>
<evidence type="ECO:0000256" key="3">
    <source>
        <dbReference type="ARBA" id="ARBA00022989"/>
    </source>
</evidence>
<name>A0A0N0IQR2_THESC</name>
<evidence type="ECO:0000313" key="7">
    <source>
        <dbReference type="EMBL" id="KPD31587.1"/>
    </source>
</evidence>
<keyword evidence="4 5" id="KW-0472">Membrane</keyword>
<accession>A0A0N0IQR2</accession>
<sequence length="220" mass="24972">MEHVEELLTDYLTGSLEARDRAQVEAHLRTCRRCQEELRALEETFYALTHALIPVPPPPESLDRIRSQLRWNRRKRDAIRTLFLAAALGVAFALGIYLGGKTPIQETALEKVAYWASDPGAHWRLLRTEEESLGLLLWREDGRCLVLFREPPPRGTVYQLWGEEGGQLFPLAGGPTRILEADYGHFRTLVLSLESRPENAVSGKPRPSPPARFLTRLNLP</sequence>
<dbReference type="PATRIC" id="fig|37636.3.peg.309"/>
<evidence type="ECO:0000256" key="1">
    <source>
        <dbReference type="ARBA" id="ARBA00004167"/>
    </source>
</evidence>
<dbReference type="GO" id="GO:0006417">
    <property type="term" value="P:regulation of translation"/>
    <property type="evidence" value="ECO:0007669"/>
    <property type="project" value="TreeGrafter"/>
</dbReference>
<dbReference type="PANTHER" id="PTHR37461:SF1">
    <property type="entry name" value="ANTI-SIGMA-K FACTOR RSKA"/>
    <property type="match status" value="1"/>
</dbReference>
<evidence type="ECO:0000256" key="5">
    <source>
        <dbReference type="SAM" id="Phobius"/>
    </source>
</evidence>
<keyword evidence="3 5" id="KW-1133">Transmembrane helix</keyword>
<evidence type="ECO:0000259" key="6">
    <source>
        <dbReference type="Pfam" id="PF13490"/>
    </source>
</evidence>
<dbReference type="PANTHER" id="PTHR37461">
    <property type="entry name" value="ANTI-SIGMA-K FACTOR RSKA"/>
    <property type="match status" value="1"/>
</dbReference>
<dbReference type="AlphaFoldDB" id="A0A0N0IQR2"/>
<dbReference type="InterPro" id="IPR051474">
    <property type="entry name" value="Anti-sigma-K/W_factor"/>
</dbReference>
<evidence type="ECO:0000313" key="8">
    <source>
        <dbReference type="Proteomes" id="UP000053099"/>
    </source>
</evidence>
<feature type="domain" description="Putative zinc-finger" evidence="6">
    <location>
        <begin position="3"/>
        <end position="35"/>
    </location>
</feature>
<dbReference type="Gene3D" id="1.10.10.1320">
    <property type="entry name" value="Anti-sigma factor, zinc-finger domain"/>
    <property type="match status" value="1"/>
</dbReference>
<keyword evidence="2 5" id="KW-0812">Transmembrane</keyword>
<protein>
    <recommendedName>
        <fullName evidence="6">Putative zinc-finger domain-containing protein</fullName>
    </recommendedName>
</protein>
<evidence type="ECO:0000256" key="2">
    <source>
        <dbReference type="ARBA" id="ARBA00022692"/>
    </source>
</evidence>
<dbReference type="InterPro" id="IPR041916">
    <property type="entry name" value="Anti_sigma_zinc_sf"/>
</dbReference>
<dbReference type="EMBL" id="LJJR01000014">
    <property type="protein sequence ID" value="KPD31587.1"/>
    <property type="molecule type" value="Genomic_DNA"/>
</dbReference>
<organism evidence="7 8">
    <name type="scientific">Thermus scotoductus</name>
    <dbReference type="NCBI Taxonomy" id="37636"/>
    <lineage>
        <taxon>Bacteria</taxon>
        <taxon>Thermotogati</taxon>
        <taxon>Deinococcota</taxon>
        <taxon>Deinococci</taxon>
        <taxon>Thermales</taxon>
        <taxon>Thermaceae</taxon>
        <taxon>Thermus</taxon>
    </lineage>
</organism>
<evidence type="ECO:0000256" key="4">
    <source>
        <dbReference type="ARBA" id="ARBA00023136"/>
    </source>
</evidence>
<dbReference type="Proteomes" id="UP000053099">
    <property type="component" value="Unassembled WGS sequence"/>
</dbReference>
<proteinExistence type="predicted"/>
<comment type="subcellular location">
    <subcellularLocation>
        <location evidence="1">Membrane</location>
        <topology evidence="1">Single-pass membrane protein</topology>
    </subcellularLocation>
</comment>
<dbReference type="GO" id="GO:0016020">
    <property type="term" value="C:membrane"/>
    <property type="evidence" value="ECO:0007669"/>
    <property type="project" value="UniProtKB-SubCell"/>
</dbReference>
<dbReference type="InterPro" id="IPR027383">
    <property type="entry name" value="Znf_put"/>
</dbReference>
<gene>
    <name evidence="7" type="ORF">AN926_06235</name>
</gene>
<comment type="caution">
    <text evidence="7">The sequence shown here is derived from an EMBL/GenBank/DDBJ whole genome shotgun (WGS) entry which is preliminary data.</text>
</comment>